<feature type="transmembrane region" description="Helical" evidence="1">
    <location>
        <begin position="239"/>
        <end position="261"/>
    </location>
</feature>
<dbReference type="PANTHER" id="PTHR30472:SF1">
    <property type="entry name" value="FE(3+) DICITRATE TRANSPORT SYSTEM PERMEASE PROTEIN FECC-RELATED"/>
    <property type="match status" value="1"/>
</dbReference>
<dbReference type="InterPro" id="IPR000522">
    <property type="entry name" value="ABC_transptr_permease_BtuC"/>
</dbReference>
<keyword evidence="3" id="KW-1185">Reference proteome</keyword>
<reference evidence="2 3" key="1">
    <citation type="submission" date="2021-07" db="EMBL/GenBank/DDBJ databases">
        <title>complete genome sequencing of Tessaracoccus sp.J1M15.</title>
        <authorList>
            <person name="Bae J.-W."/>
            <person name="Kim D.-y."/>
        </authorList>
    </citation>
    <scope>NUCLEOTIDE SEQUENCE [LARGE SCALE GENOMIC DNA]</scope>
    <source>
        <strain evidence="2 3">J1M15</strain>
    </source>
</reference>
<evidence type="ECO:0000256" key="1">
    <source>
        <dbReference type="SAM" id="Phobius"/>
    </source>
</evidence>
<evidence type="ECO:0000313" key="2">
    <source>
        <dbReference type="EMBL" id="QXT63253.1"/>
    </source>
</evidence>
<feature type="transmembrane region" description="Helical" evidence="1">
    <location>
        <begin position="281"/>
        <end position="299"/>
    </location>
</feature>
<feature type="transmembrane region" description="Helical" evidence="1">
    <location>
        <begin position="311"/>
        <end position="329"/>
    </location>
</feature>
<protein>
    <submittedName>
        <fullName evidence="2">Iron ABC transporter permease</fullName>
    </submittedName>
</protein>
<feature type="transmembrane region" description="Helical" evidence="1">
    <location>
        <begin position="198"/>
        <end position="227"/>
    </location>
</feature>
<feature type="transmembrane region" description="Helical" evidence="1">
    <location>
        <begin position="149"/>
        <end position="171"/>
    </location>
</feature>
<evidence type="ECO:0000313" key="3">
    <source>
        <dbReference type="Proteomes" id="UP000824504"/>
    </source>
</evidence>
<feature type="transmembrane region" description="Helical" evidence="1">
    <location>
        <begin position="118"/>
        <end position="142"/>
    </location>
</feature>
<dbReference type="RefSeq" id="WP_219082968.1">
    <property type="nucleotide sequence ID" value="NZ_CP079216.1"/>
</dbReference>
<keyword evidence="1" id="KW-0472">Membrane</keyword>
<feature type="transmembrane region" description="Helical" evidence="1">
    <location>
        <begin position="93"/>
        <end position="112"/>
    </location>
</feature>
<dbReference type="PANTHER" id="PTHR30472">
    <property type="entry name" value="FERRIC ENTEROBACTIN TRANSPORT SYSTEM PERMEASE PROTEIN"/>
    <property type="match status" value="1"/>
</dbReference>
<organism evidence="2 3">
    <name type="scientific">Tessaracoccus palaemonis</name>
    <dbReference type="NCBI Taxonomy" id="2829499"/>
    <lineage>
        <taxon>Bacteria</taxon>
        <taxon>Bacillati</taxon>
        <taxon>Actinomycetota</taxon>
        <taxon>Actinomycetes</taxon>
        <taxon>Propionibacteriales</taxon>
        <taxon>Propionibacteriaceae</taxon>
        <taxon>Tessaracoccus</taxon>
    </lineage>
</organism>
<dbReference type="Proteomes" id="UP000824504">
    <property type="component" value="Chromosome"/>
</dbReference>
<accession>A0ABX8SMI4</accession>
<proteinExistence type="predicted"/>
<feature type="transmembrane region" description="Helical" evidence="1">
    <location>
        <begin position="60"/>
        <end position="81"/>
    </location>
</feature>
<keyword evidence="1" id="KW-0812">Transmembrane</keyword>
<name>A0ABX8SMI4_9ACTN</name>
<gene>
    <name evidence="2" type="ORF">KDB89_01840</name>
</gene>
<dbReference type="Pfam" id="PF01032">
    <property type="entry name" value="FecCD"/>
    <property type="match status" value="1"/>
</dbReference>
<sequence length="337" mass="33378">MSKPRPAARTLIVLVALLVLVALAAIFSMMVGSNPISAPQVVAALVDRANDPGSVVWGSRVPRTVLGLLVGAALGLAGAVMQGQTRNPLADPGVLGVSAGASLAVVAGVYLFRVTSVLGTLSFALVGALVASVVVFSVAALGRDLSSPVPLAIAGTVVSSLLVALTSLLVLRDETTLAAYRIWVVGSLSGRSLDGVEAAALLAVLGAVFAALNVSSLNALALGTELATGLGVNLVRARLVGLAAVTLLTASAVAITGPIGFVGLTAPHVARSMVGGNHASLLPASALIGMVVLLLSDVLGRTAGGDGTAEVPVGVVLTVLGGIVFILIVRRVKVAAL</sequence>
<dbReference type="CDD" id="cd06550">
    <property type="entry name" value="TM_ABC_iron-siderophores_like"/>
    <property type="match status" value="1"/>
</dbReference>
<dbReference type="EMBL" id="CP079216">
    <property type="protein sequence ID" value="QXT63253.1"/>
    <property type="molecule type" value="Genomic_DNA"/>
</dbReference>
<keyword evidence="1" id="KW-1133">Transmembrane helix</keyword>